<protein>
    <submittedName>
        <fullName evidence="1">Uncharacterized protein</fullName>
    </submittedName>
</protein>
<dbReference type="Proteomes" id="UP000594688">
    <property type="component" value="Chromosome"/>
</dbReference>
<dbReference type="EMBL" id="CP048685">
    <property type="protein sequence ID" value="QPJ62967.1"/>
    <property type="molecule type" value="Genomic_DNA"/>
</dbReference>
<reference evidence="1 2" key="1">
    <citation type="submission" date="2020-02" db="EMBL/GenBank/DDBJ databases">
        <title>Genomic and physiological characterization of two novel Nitrospinaceae genera.</title>
        <authorList>
            <person name="Mueller A.J."/>
            <person name="Jung M.-Y."/>
            <person name="Strachan C.R."/>
            <person name="Herbold C.W."/>
            <person name="Kirkegaard R.H."/>
            <person name="Daims H."/>
        </authorList>
    </citation>
    <scope>NUCLEOTIDE SEQUENCE [LARGE SCALE GENOMIC DNA]</scope>
    <source>
        <strain evidence="1">EB</strain>
    </source>
</reference>
<dbReference type="KEGG" id="nli:G3M70_14220"/>
<dbReference type="AlphaFoldDB" id="A0A7T0BY30"/>
<sequence>MLRTVDLFQQKPGIIKKAEEKLTALNLALQNLISNGKTFCPENADRTKGQIARGENHKGFPYLSLDMPQLLNKKEFFTFRTLFWWGHYLGFSLILKGGDFKEYQTQLQQNRQVPGANEDIFFSVSETPWVWEIDSTAHQRLVEIQDEKIIQHCDQAGFIKLLKVYPMSRPEFSSLDWTAIGLETYQAMITLISKPV</sequence>
<evidence type="ECO:0000313" key="2">
    <source>
        <dbReference type="Proteomes" id="UP000594688"/>
    </source>
</evidence>
<evidence type="ECO:0000313" key="1">
    <source>
        <dbReference type="EMBL" id="QPJ62967.1"/>
    </source>
</evidence>
<gene>
    <name evidence="1" type="ORF">G3M70_14220</name>
</gene>
<organism evidence="1 2">
    <name type="scientific">Candidatus Nitronauta litoralis</name>
    <dbReference type="NCBI Taxonomy" id="2705533"/>
    <lineage>
        <taxon>Bacteria</taxon>
        <taxon>Pseudomonadati</taxon>
        <taxon>Nitrospinota/Tectimicrobiota group</taxon>
        <taxon>Nitrospinota</taxon>
        <taxon>Nitrospinia</taxon>
        <taxon>Nitrospinales</taxon>
        <taxon>Nitrospinaceae</taxon>
        <taxon>Candidatus Nitronauta</taxon>
    </lineage>
</organism>
<name>A0A7T0BY30_9BACT</name>
<accession>A0A7T0BY30</accession>
<proteinExistence type="predicted"/>